<dbReference type="InterPro" id="IPR041186">
    <property type="entry name" value="DUF3823_C"/>
</dbReference>
<protein>
    <submittedName>
        <fullName evidence="3">DUF3823 domain-containing protein</fullName>
    </submittedName>
</protein>
<dbReference type="RefSeq" id="WP_377492016.1">
    <property type="nucleotide sequence ID" value="NZ_JBHUOX010000045.1"/>
</dbReference>
<evidence type="ECO:0000259" key="2">
    <source>
        <dbReference type="Pfam" id="PF18003"/>
    </source>
</evidence>
<evidence type="ECO:0000313" key="4">
    <source>
        <dbReference type="Proteomes" id="UP001597641"/>
    </source>
</evidence>
<accession>A0ABW6C391</accession>
<dbReference type="Pfam" id="PF18003">
    <property type="entry name" value="DUF3823_C"/>
    <property type="match status" value="1"/>
</dbReference>
<reference evidence="4" key="1">
    <citation type="journal article" date="2019" name="Int. J. Syst. Evol. Microbiol.">
        <title>The Global Catalogue of Microorganisms (GCM) 10K type strain sequencing project: providing services to taxonomists for standard genome sequencing and annotation.</title>
        <authorList>
            <consortium name="The Broad Institute Genomics Platform"/>
            <consortium name="The Broad Institute Genome Sequencing Center for Infectious Disease"/>
            <person name="Wu L."/>
            <person name="Ma J."/>
        </authorList>
    </citation>
    <scope>NUCLEOTIDE SEQUENCE [LARGE SCALE GENOMIC DNA]</scope>
    <source>
        <strain evidence="4">KCTC 23984</strain>
    </source>
</reference>
<dbReference type="Gene3D" id="2.60.40.1120">
    <property type="entry name" value="Carboxypeptidase-like, regulatory domain"/>
    <property type="match status" value="1"/>
</dbReference>
<evidence type="ECO:0000259" key="1">
    <source>
        <dbReference type="Pfam" id="PF12866"/>
    </source>
</evidence>
<feature type="domain" description="DUF3823" evidence="1">
    <location>
        <begin position="30"/>
        <end position="116"/>
    </location>
</feature>
<sequence length="224" mass="24844">MKFRLITFVMAMVVVLSGCEYDNHEPPKTMLTGKVVYQDEAIGVRSGGVQLELWQPGYPVLQKIPVYVDQEGTFSAMVFDGNYKLTRLRGNGPWVDNTDTIDVQVKGNTIIEVPVQPFYLIENADFQKSGNAVTTTLNVERLVPDAKIERVTYYLAPTTIVDANNFAAVTDIWWPSEEAIAAPMSLSLEVPPHLANKGYVFARVGVKIAGVAEMIYSPVEKVEL</sequence>
<organism evidence="3 4">
    <name type="scientific">Pontibacter toksunensis</name>
    <dbReference type="NCBI Taxonomy" id="1332631"/>
    <lineage>
        <taxon>Bacteria</taxon>
        <taxon>Pseudomonadati</taxon>
        <taxon>Bacteroidota</taxon>
        <taxon>Cytophagia</taxon>
        <taxon>Cytophagales</taxon>
        <taxon>Hymenobacteraceae</taxon>
        <taxon>Pontibacter</taxon>
    </lineage>
</organism>
<evidence type="ECO:0000313" key="3">
    <source>
        <dbReference type="EMBL" id="MFD3003842.1"/>
    </source>
</evidence>
<name>A0ABW6C391_9BACT</name>
<feature type="domain" description="DUF3823" evidence="2">
    <location>
        <begin position="119"/>
        <end position="221"/>
    </location>
</feature>
<dbReference type="Proteomes" id="UP001597641">
    <property type="component" value="Unassembled WGS sequence"/>
</dbReference>
<comment type="caution">
    <text evidence="3">The sequence shown here is derived from an EMBL/GenBank/DDBJ whole genome shotgun (WGS) entry which is preliminary data.</text>
</comment>
<dbReference type="Gene3D" id="2.60.40.2060">
    <property type="match status" value="1"/>
</dbReference>
<dbReference type="EMBL" id="JBHUOX010000045">
    <property type="protein sequence ID" value="MFD3003842.1"/>
    <property type="molecule type" value="Genomic_DNA"/>
</dbReference>
<proteinExistence type="predicted"/>
<dbReference type="InterPro" id="IPR024278">
    <property type="entry name" value="DUF3823_N"/>
</dbReference>
<dbReference type="PROSITE" id="PS51257">
    <property type="entry name" value="PROKAR_LIPOPROTEIN"/>
    <property type="match status" value="1"/>
</dbReference>
<keyword evidence="4" id="KW-1185">Reference proteome</keyword>
<dbReference type="Pfam" id="PF12866">
    <property type="entry name" value="DUF3823"/>
    <property type="match status" value="1"/>
</dbReference>
<gene>
    <name evidence="3" type="ORF">ACFS7Z_26030</name>
</gene>